<dbReference type="Pfam" id="PF09983">
    <property type="entry name" value="JetD_C"/>
    <property type="match status" value="1"/>
</dbReference>
<dbReference type="EMBL" id="CP081150">
    <property type="protein sequence ID" value="QZA77480.1"/>
    <property type="molecule type" value="Genomic_DNA"/>
</dbReference>
<reference evidence="2 3" key="1">
    <citation type="submission" date="2021-08" db="EMBL/GenBank/DDBJ databases">
        <title>complete genome sequencing of Deefgea sp. D25.</title>
        <authorList>
            <person name="Bae J.-W."/>
            <person name="Gim D.-H."/>
        </authorList>
    </citation>
    <scope>NUCLEOTIDE SEQUENCE [LARGE SCALE GENOMIC DNA]</scope>
    <source>
        <strain evidence="2 3">D25</strain>
    </source>
</reference>
<accession>A0ABX8Z6Q9</accession>
<sequence length="362" mass="39264">MDETCSSLLAWLRRISGTKARKLLAAGVASRAAGGLQIDLVSVLDALQKLRASGLISYKPDIMGMPYTGYLTVVPAVVNMSITEKTWLEALEVATVENALLSEALAASYSLFEGLDAQDMGHVIAGLQRIESTSQENVFGFSVSAQHVLGSSKILSRLPLSTLRLLGAEHFPSTPRYIVVAGPPDPIGVLLIENTTSFELAVQAGLDKRLALVASYGYGLNTMSDSCAGLALVESVLRRECQILSRTGSNHNLSKLFALPRILFWGDLDREGLRIAMALKQQLPQLELSALYLPMRMQVHYRETSHPYVALSGKAAQLPWLPTGDKVFDDLASACSNRAVDQEAVDLKQYGHLAQFSITEMS</sequence>
<dbReference type="RefSeq" id="WP_221005861.1">
    <property type="nucleotide sequence ID" value="NZ_CP081150.1"/>
</dbReference>
<protein>
    <recommendedName>
        <fullName evidence="1">Wadjet protein JetD C-terminal domain-containing protein</fullName>
    </recommendedName>
</protein>
<evidence type="ECO:0000259" key="1">
    <source>
        <dbReference type="Pfam" id="PF09983"/>
    </source>
</evidence>
<dbReference type="InterPro" id="IPR024534">
    <property type="entry name" value="JetD_C"/>
</dbReference>
<evidence type="ECO:0000313" key="2">
    <source>
        <dbReference type="EMBL" id="QZA77480.1"/>
    </source>
</evidence>
<evidence type="ECO:0000313" key="3">
    <source>
        <dbReference type="Proteomes" id="UP000825679"/>
    </source>
</evidence>
<proteinExistence type="predicted"/>
<feature type="domain" description="Wadjet protein JetD C-terminal" evidence="1">
    <location>
        <begin position="255"/>
        <end position="345"/>
    </location>
</feature>
<gene>
    <name evidence="2" type="ORF">K4H28_14530</name>
</gene>
<dbReference type="Proteomes" id="UP000825679">
    <property type="component" value="Chromosome"/>
</dbReference>
<organism evidence="2 3">
    <name type="scientific">Deefgea tanakiae</name>
    <dbReference type="NCBI Taxonomy" id="2865840"/>
    <lineage>
        <taxon>Bacteria</taxon>
        <taxon>Pseudomonadati</taxon>
        <taxon>Pseudomonadota</taxon>
        <taxon>Betaproteobacteria</taxon>
        <taxon>Neisseriales</taxon>
        <taxon>Chitinibacteraceae</taxon>
        <taxon>Deefgea</taxon>
    </lineage>
</organism>
<name>A0ABX8Z6Q9_9NEIS</name>
<keyword evidence="3" id="KW-1185">Reference proteome</keyword>